<feature type="signal peptide" evidence="4">
    <location>
        <begin position="1"/>
        <end position="24"/>
    </location>
</feature>
<accession>A0A1D9P0Y8</accession>
<organism evidence="6 7">
    <name type="scientific">Butyrivibrio hungatei</name>
    <dbReference type="NCBI Taxonomy" id="185008"/>
    <lineage>
        <taxon>Bacteria</taxon>
        <taxon>Bacillati</taxon>
        <taxon>Bacillota</taxon>
        <taxon>Clostridia</taxon>
        <taxon>Lachnospirales</taxon>
        <taxon>Lachnospiraceae</taxon>
        <taxon>Butyrivibrio</taxon>
    </lineage>
</organism>
<keyword evidence="3 4" id="KW-0732">Signal</keyword>
<evidence type="ECO:0000256" key="3">
    <source>
        <dbReference type="ARBA" id="ARBA00022729"/>
    </source>
</evidence>
<evidence type="ECO:0000313" key="7">
    <source>
        <dbReference type="Proteomes" id="UP000179284"/>
    </source>
</evidence>
<dbReference type="KEGG" id="bhu:bhn_I0990"/>
<evidence type="ECO:0000256" key="1">
    <source>
        <dbReference type="ARBA" id="ARBA00004196"/>
    </source>
</evidence>
<feature type="domain" description="Periplasmic binding protein" evidence="5">
    <location>
        <begin position="42"/>
        <end position="275"/>
    </location>
</feature>
<dbReference type="SUPFAM" id="SSF53822">
    <property type="entry name" value="Periplasmic binding protein-like I"/>
    <property type="match status" value="1"/>
</dbReference>
<dbReference type="GO" id="GO:0030313">
    <property type="term" value="C:cell envelope"/>
    <property type="evidence" value="ECO:0007669"/>
    <property type="project" value="UniProtKB-SubCell"/>
</dbReference>
<keyword evidence="7" id="KW-1185">Reference proteome</keyword>
<dbReference type="Gene3D" id="3.40.50.2300">
    <property type="match status" value="2"/>
</dbReference>
<dbReference type="InterPro" id="IPR028082">
    <property type="entry name" value="Peripla_BP_I"/>
</dbReference>
<evidence type="ECO:0000256" key="4">
    <source>
        <dbReference type="SAM" id="SignalP"/>
    </source>
</evidence>
<dbReference type="AlphaFoldDB" id="A0A1D9P0Y8"/>
<dbReference type="Pfam" id="PF13407">
    <property type="entry name" value="Peripla_BP_4"/>
    <property type="match status" value="1"/>
</dbReference>
<dbReference type="GO" id="GO:0030246">
    <property type="term" value="F:carbohydrate binding"/>
    <property type="evidence" value="ECO:0007669"/>
    <property type="project" value="UniProtKB-ARBA"/>
</dbReference>
<proteinExistence type="inferred from homology"/>
<name>A0A1D9P0Y8_9FIRM</name>
<evidence type="ECO:0000256" key="2">
    <source>
        <dbReference type="ARBA" id="ARBA00007639"/>
    </source>
</evidence>
<gene>
    <name evidence="6" type="ORF">bhn_I0990</name>
</gene>
<dbReference type="RefSeq" id="WP_071175745.1">
    <property type="nucleotide sequence ID" value="NZ_CP017831.1"/>
</dbReference>
<dbReference type="EMBL" id="CP017831">
    <property type="protein sequence ID" value="AOZ96024.1"/>
    <property type="molecule type" value="Genomic_DNA"/>
</dbReference>
<dbReference type="PANTHER" id="PTHR46847:SF3">
    <property type="entry name" value="GALACTOFURANOSE-BINDING PROTEIN YTFQ"/>
    <property type="match status" value="1"/>
</dbReference>
<dbReference type="PROSITE" id="PS51257">
    <property type="entry name" value="PROKAR_LIPOPROTEIN"/>
    <property type="match status" value="1"/>
</dbReference>
<comment type="similarity">
    <text evidence="2">Belongs to the bacterial solute-binding protein 2 family.</text>
</comment>
<evidence type="ECO:0000313" key="6">
    <source>
        <dbReference type="EMBL" id="AOZ96024.1"/>
    </source>
</evidence>
<evidence type="ECO:0000259" key="5">
    <source>
        <dbReference type="Pfam" id="PF13407"/>
    </source>
</evidence>
<protein>
    <submittedName>
        <fullName evidence="6">Sugar ABC transporter substrate-binding protein</fullName>
    </submittedName>
</protein>
<dbReference type="OrthoDB" id="9814427at2"/>
<reference evidence="7" key="1">
    <citation type="submission" date="2016-10" db="EMBL/GenBank/DDBJ databases">
        <title>The complete genome sequence of the rumen bacterium Butyrivibrio hungatei MB2003.</title>
        <authorList>
            <person name="Palevich N."/>
            <person name="Kelly W.J."/>
            <person name="Leahy S.C."/>
            <person name="Altermann E."/>
            <person name="Rakonjac J."/>
            <person name="Attwood G.T."/>
        </authorList>
    </citation>
    <scope>NUCLEOTIDE SEQUENCE [LARGE SCALE GENOMIC DNA]</scope>
    <source>
        <strain evidence="7">MB2003</strain>
    </source>
</reference>
<feature type="chain" id="PRO_5009444060" evidence="4">
    <location>
        <begin position="25"/>
        <end position="327"/>
    </location>
</feature>
<sequence>MRRFSKVLSMVMVLAMVLSLCACGASSGGSTGGSAGGTITVGVVNNPPSESGYREANVKDMEAVFSKENGYELKAFYSLKNDEQLQAAQGFITEGVDYLLISAAETTGWDEVLQSAKEAGIKVYLFDRMIDVDESLYEAAVVSDMAKEGETAVNWLLDQKLSEYNVIHIQGAMGSDAQIGRTGALDAQFAAGTMNKVVQQTATWDEAEAKKIVESVINSGEKFNVIYAENDGMAKGAVAALDEAGITHGVDGDVVVMGFDCNKWALRELLAGSWNYDGQCSPFQAQIISDLIKSGKAPSSKVIINEEKGFDAKTLTQGDIDTYGLGE</sequence>
<dbReference type="PANTHER" id="PTHR46847">
    <property type="entry name" value="D-ALLOSE-BINDING PERIPLASMIC PROTEIN-RELATED"/>
    <property type="match status" value="1"/>
</dbReference>
<dbReference type="Proteomes" id="UP000179284">
    <property type="component" value="Chromosome I"/>
</dbReference>
<dbReference type="InterPro" id="IPR025997">
    <property type="entry name" value="SBP_2_dom"/>
</dbReference>
<comment type="subcellular location">
    <subcellularLocation>
        <location evidence="1">Cell envelope</location>
    </subcellularLocation>
</comment>